<evidence type="ECO:0000313" key="2">
    <source>
        <dbReference type="EMBL" id="MBA0765158.1"/>
    </source>
</evidence>
<dbReference type="Proteomes" id="UP000593568">
    <property type="component" value="Unassembled WGS sequence"/>
</dbReference>
<evidence type="ECO:0000256" key="1">
    <source>
        <dbReference type="SAM" id="MobiDB-lite"/>
    </source>
</evidence>
<proteinExistence type="predicted"/>
<organism evidence="2 3">
    <name type="scientific">Gossypium trilobum</name>
    <dbReference type="NCBI Taxonomy" id="34281"/>
    <lineage>
        <taxon>Eukaryota</taxon>
        <taxon>Viridiplantae</taxon>
        <taxon>Streptophyta</taxon>
        <taxon>Embryophyta</taxon>
        <taxon>Tracheophyta</taxon>
        <taxon>Spermatophyta</taxon>
        <taxon>Magnoliopsida</taxon>
        <taxon>eudicotyledons</taxon>
        <taxon>Gunneridae</taxon>
        <taxon>Pentapetalae</taxon>
        <taxon>rosids</taxon>
        <taxon>malvids</taxon>
        <taxon>Malvales</taxon>
        <taxon>Malvaceae</taxon>
        <taxon>Malvoideae</taxon>
        <taxon>Gossypium</taxon>
    </lineage>
</organism>
<dbReference type="EMBL" id="JABEZW010000005">
    <property type="protein sequence ID" value="MBA0765158.1"/>
    <property type="molecule type" value="Genomic_DNA"/>
</dbReference>
<feature type="region of interest" description="Disordered" evidence="1">
    <location>
        <begin position="1"/>
        <end position="22"/>
    </location>
</feature>
<name>A0A7J9DX43_9ROSI</name>
<gene>
    <name evidence="2" type="ORF">Gotri_014407</name>
</gene>
<evidence type="ECO:0000313" key="3">
    <source>
        <dbReference type="Proteomes" id="UP000593568"/>
    </source>
</evidence>
<protein>
    <submittedName>
        <fullName evidence="2">Uncharacterized protein</fullName>
    </submittedName>
</protein>
<keyword evidence="3" id="KW-1185">Reference proteome</keyword>
<comment type="caution">
    <text evidence="2">The sequence shown here is derived from an EMBL/GenBank/DDBJ whole genome shotgun (WGS) entry which is preliminary data.</text>
</comment>
<feature type="non-terminal residue" evidence="2">
    <location>
        <position position="75"/>
    </location>
</feature>
<reference evidence="2 3" key="1">
    <citation type="journal article" date="2019" name="Genome Biol. Evol.">
        <title>Insights into the evolution of the New World diploid cottons (Gossypium, subgenus Houzingenia) based on genome sequencing.</title>
        <authorList>
            <person name="Grover C.E."/>
            <person name="Arick M.A. 2nd"/>
            <person name="Thrash A."/>
            <person name="Conover J.L."/>
            <person name="Sanders W.S."/>
            <person name="Peterson D.G."/>
            <person name="Frelichowski J.E."/>
            <person name="Scheffler J.A."/>
            <person name="Scheffler B.E."/>
            <person name="Wendel J.F."/>
        </authorList>
    </citation>
    <scope>NUCLEOTIDE SEQUENCE [LARGE SCALE GENOMIC DNA]</scope>
    <source>
        <strain evidence="2">8</strain>
        <tissue evidence="2">Leaf</tissue>
    </source>
</reference>
<sequence length="75" mass="7790">MAAAVTSSGEDVSDGGEGKKVDYGPWMLVEGKSRHGQRDSWANGVVNLGKGTLGSRFSPLIAEDVSCGDLVESYG</sequence>
<accession>A0A7J9DX43</accession>
<dbReference type="AlphaFoldDB" id="A0A7J9DX43"/>